<dbReference type="InterPro" id="IPR052528">
    <property type="entry name" value="Sugar_transport-like"/>
</dbReference>
<dbReference type="PATRIC" id="fig|37636.3.peg.1432"/>
<dbReference type="PANTHER" id="PTHR23526">
    <property type="entry name" value="INTEGRAL MEMBRANE TRANSPORT PROTEIN-RELATED"/>
    <property type="match status" value="1"/>
</dbReference>
<dbReference type="Pfam" id="PF07690">
    <property type="entry name" value="MFS_1"/>
    <property type="match status" value="1"/>
</dbReference>
<feature type="transmembrane region" description="Helical" evidence="1">
    <location>
        <begin position="322"/>
        <end position="344"/>
    </location>
</feature>
<proteinExistence type="predicted"/>
<dbReference type="GO" id="GO:0022857">
    <property type="term" value="F:transmembrane transporter activity"/>
    <property type="evidence" value="ECO:0007669"/>
    <property type="project" value="InterPro"/>
</dbReference>
<comment type="caution">
    <text evidence="2">The sequence shown here is derived from an EMBL/GenBank/DDBJ whole genome shotgun (WGS) entry which is preliminary data.</text>
</comment>
<feature type="transmembrane region" description="Helical" evidence="1">
    <location>
        <begin position="189"/>
        <end position="209"/>
    </location>
</feature>
<organism evidence="2 3">
    <name type="scientific">Thermus scotoductus</name>
    <dbReference type="NCBI Taxonomy" id="37636"/>
    <lineage>
        <taxon>Bacteria</taxon>
        <taxon>Thermotogati</taxon>
        <taxon>Deinococcota</taxon>
        <taxon>Deinococci</taxon>
        <taxon>Thermales</taxon>
        <taxon>Thermaceae</taxon>
        <taxon>Thermus</taxon>
    </lineage>
</organism>
<feature type="transmembrane region" description="Helical" evidence="1">
    <location>
        <begin position="243"/>
        <end position="263"/>
    </location>
</feature>
<dbReference type="SUPFAM" id="SSF103473">
    <property type="entry name" value="MFS general substrate transporter"/>
    <property type="match status" value="1"/>
</dbReference>
<sequence>MWKGPREGRSSILTILDLRERNYRLAVLNGWLVWLGDTFLNPNIVLTSFAAKLGAPGALIGLLPALLQAGGMIPQAFLAPYVARFPRKIVLYRKVAALRLSGVILMALATFFLGPWPHLLLAGFLAGLLLNALFTGVSSLPFWEVVAKTTPVERRAHLFSARNLIGGLLAFLAGFGVRGILALPLPFPLPYALLFALGALAFGTGWYLFGLTREPEEPPKEERISLRLPLEHQGFRRYLRVRVLLGLAGMAEPFYAVYAVRTLGQGQELGLYLSLYALSFTLSNLLWARLAERGSKGVLQAGAFLALLAPLLALLLPRHLFGLVFLLQGAYLAALGLSTTTYLLNLAPPEERSAFIGLANTVAGVFAFATVLGGWVADSLGFSGLFLLAAFFYAWAFYAGRKLPHEG</sequence>
<feature type="transmembrane region" description="Helical" evidence="1">
    <location>
        <begin position="297"/>
        <end position="316"/>
    </location>
</feature>
<feature type="transmembrane region" description="Helical" evidence="1">
    <location>
        <begin position="21"/>
        <end position="40"/>
    </location>
</feature>
<evidence type="ECO:0000313" key="2">
    <source>
        <dbReference type="EMBL" id="KPD32873.1"/>
    </source>
</evidence>
<keyword evidence="1" id="KW-1133">Transmembrane helix</keyword>
<dbReference type="PANTHER" id="PTHR23526:SF1">
    <property type="entry name" value="MAJOR FACILITATOR SUPERFAMILY MFS_1"/>
    <property type="match status" value="1"/>
</dbReference>
<feature type="transmembrane region" description="Helical" evidence="1">
    <location>
        <begin position="95"/>
        <end position="113"/>
    </location>
</feature>
<accession>A0A0N1KR54</accession>
<dbReference type="InterPro" id="IPR011701">
    <property type="entry name" value="MFS"/>
</dbReference>
<feature type="transmembrane region" description="Helical" evidence="1">
    <location>
        <begin position="164"/>
        <end position="183"/>
    </location>
</feature>
<evidence type="ECO:0000256" key="1">
    <source>
        <dbReference type="SAM" id="Phobius"/>
    </source>
</evidence>
<feature type="transmembrane region" description="Helical" evidence="1">
    <location>
        <begin position="119"/>
        <end position="143"/>
    </location>
</feature>
<feature type="transmembrane region" description="Helical" evidence="1">
    <location>
        <begin position="269"/>
        <end position="290"/>
    </location>
</feature>
<dbReference type="AlphaFoldDB" id="A0A0N1KR54"/>
<dbReference type="InterPro" id="IPR036259">
    <property type="entry name" value="MFS_trans_sf"/>
</dbReference>
<feature type="transmembrane region" description="Helical" evidence="1">
    <location>
        <begin position="382"/>
        <end position="400"/>
    </location>
</feature>
<keyword evidence="1" id="KW-0812">Transmembrane</keyword>
<name>A0A0N1KR54_THESC</name>
<evidence type="ECO:0000313" key="3">
    <source>
        <dbReference type="Proteomes" id="UP000053099"/>
    </source>
</evidence>
<keyword evidence="1" id="KW-0472">Membrane</keyword>
<feature type="transmembrane region" description="Helical" evidence="1">
    <location>
        <begin position="356"/>
        <end position="376"/>
    </location>
</feature>
<feature type="transmembrane region" description="Helical" evidence="1">
    <location>
        <begin position="60"/>
        <end position="83"/>
    </location>
</feature>
<dbReference type="Proteomes" id="UP000053099">
    <property type="component" value="Unassembled WGS sequence"/>
</dbReference>
<dbReference type="Gene3D" id="1.20.1250.20">
    <property type="entry name" value="MFS general substrate transporter like domains"/>
    <property type="match status" value="2"/>
</dbReference>
<dbReference type="EMBL" id="LJJR01000004">
    <property type="protein sequence ID" value="KPD32873.1"/>
    <property type="molecule type" value="Genomic_DNA"/>
</dbReference>
<protein>
    <submittedName>
        <fullName evidence="2">MFS transporter</fullName>
    </submittedName>
</protein>
<gene>
    <name evidence="2" type="ORF">AN926_01360</name>
</gene>
<reference evidence="2 3" key="1">
    <citation type="submission" date="2015-09" db="EMBL/GenBank/DDBJ databases">
        <title>Draft genome sequence of Thermus scotoductus strain K1 isolated from a geothermal spring in Nagorno-Karabakh, Armenia.</title>
        <authorList>
            <person name="Saghatelyan A."/>
            <person name="Poghosyan L."/>
            <person name="Panosyan H."/>
            <person name="Birkeland N.-K."/>
        </authorList>
    </citation>
    <scope>NUCLEOTIDE SEQUENCE [LARGE SCALE GENOMIC DNA]</scope>
    <source>
        <strain evidence="2 3">K1</strain>
    </source>
</reference>